<protein>
    <recommendedName>
        <fullName evidence="6">Alpha/beta hydrolase</fullName>
    </recommendedName>
</protein>
<dbReference type="PANTHER" id="PTHR10272:SF0">
    <property type="entry name" value="PLATELET-ACTIVATING FACTOR ACETYLHYDROLASE"/>
    <property type="match status" value="1"/>
</dbReference>
<evidence type="ECO:0000313" key="5">
    <source>
        <dbReference type="Proteomes" id="UP000469670"/>
    </source>
</evidence>
<name>A0A7K3RVK0_9ACTN</name>
<evidence type="ECO:0000256" key="1">
    <source>
        <dbReference type="ARBA" id="ARBA00022801"/>
    </source>
</evidence>
<feature type="non-terminal residue" evidence="4">
    <location>
        <position position="134"/>
    </location>
</feature>
<dbReference type="Proteomes" id="UP000469670">
    <property type="component" value="Unassembled WGS sequence"/>
</dbReference>
<dbReference type="GO" id="GO:0003847">
    <property type="term" value="F:1-alkyl-2-acetylglycerophosphocholine esterase activity"/>
    <property type="evidence" value="ECO:0007669"/>
    <property type="project" value="TreeGrafter"/>
</dbReference>
<evidence type="ECO:0000256" key="3">
    <source>
        <dbReference type="ARBA" id="ARBA00023098"/>
    </source>
</evidence>
<keyword evidence="2" id="KW-0442">Lipid degradation</keyword>
<evidence type="ECO:0008006" key="6">
    <source>
        <dbReference type="Google" id="ProtNLM"/>
    </source>
</evidence>
<organism evidence="4 5">
    <name type="scientific">Streptomyces parvus</name>
    <dbReference type="NCBI Taxonomy" id="66428"/>
    <lineage>
        <taxon>Bacteria</taxon>
        <taxon>Bacillati</taxon>
        <taxon>Actinomycetota</taxon>
        <taxon>Actinomycetes</taxon>
        <taxon>Kitasatosporales</taxon>
        <taxon>Streptomycetaceae</taxon>
        <taxon>Streptomyces</taxon>
    </lineage>
</organism>
<reference evidence="4 5" key="1">
    <citation type="submission" date="2020-01" db="EMBL/GenBank/DDBJ databases">
        <title>Insect and environment-associated Actinomycetes.</title>
        <authorList>
            <person name="Currrie C."/>
            <person name="Chevrette M."/>
            <person name="Carlson C."/>
            <person name="Stubbendieck R."/>
            <person name="Wendt-Pienkowski E."/>
        </authorList>
    </citation>
    <scope>NUCLEOTIDE SEQUENCE [LARGE SCALE GENOMIC DNA]</scope>
    <source>
        <strain evidence="4 5">SID7590</strain>
    </source>
</reference>
<evidence type="ECO:0000256" key="2">
    <source>
        <dbReference type="ARBA" id="ARBA00022963"/>
    </source>
</evidence>
<keyword evidence="1" id="KW-0378">Hydrolase</keyword>
<comment type="caution">
    <text evidence="4">The sequence shown here is derived from an EMBL/GenBank/DDBJ whole genome shotgun (WGS) entry which is preliminary data.</text>
</comment>
<proteinExistence type="predicted"/>
<evidence type="ECO:0000313" key="4">
    <source>
        <dbReference type="EMBL" id="NEC19255.1"/>
    </source>
</evidence>
<gene>
    <name evidence="4" type="ORF">G3I50_13440</name>
</gene>
<dbReference type="EMBL" id="JAAGMP010000634">
    <property type="protein sequence ID" value="NEC19255.1"/>
    <property type="molecule type" value="Genomic_DNA"/>
</dbReference>
<feature type="non-terminal residue" evidence="4">
    <location>
        <position position="1"/>
    </location>
</feature>
<dbReference type="Gene3D" id="3.40.50.1820">
    <property type="entry name" value="alpha/beta hydrolase"/>
    <property type="match status" value="1"/>
</dbReference>
<dbReference type="AlphaFoldDB" id="A0A7K3RVK0"/>
<sequence length="134" mass="14118">RAPYLGRTEAEARTVSAALADYTGVPGFLLDGLPRARSHAVPGAPVADGGGRFPVVVFSPGLGGVRTQNTAWAEELASRGYVVAAVDHPYDSAAVVLSDGRTLRTRVTATGDRAEDRALAEEWTRTRAADLRTV</sequence>
<dbReference type="InterPro" id="IPR029058">
    <property type="entry name" value="AB_hydrolase_fold"/>
</dbReference>
<keyword evidence="3" id="KW-0443">Lipid metabolism</keyword>
<accession>A0A7K3RVK0</accession>
<dbReference type="SUPFAM" id="SSF53474">
    <property type="entry name" value="alpha/beta-Hydrolases"/>
    <property type="match status" value="1"/>
</dbReference>
<dbReference type="GO" id="GO:0016042">
    <property type="term" value="P:lipid catabolic process"/>
    <property type="evidence" value="ECO:0007669"/>
    <property type="project" value="UniProtKB-KW"/>
</dbReference>
<dbReference type="Pfam" id="PF03403">
    <property type="entry name" value="PAF-AH_p_II"/>
    <property type="match status" value="1"/>
</dbReference>
<dbReference type="PANTHER" id="PTHR10272">
    <property type="entry name" value="PLATELET-ACTIVATING FACTOR ACETYLHYDROLASE"/>
    <property type="match status" value="1"/>
</dbReference>